<name>A0ABN9UEN2_9DINO</name>
<feature type="compositionally biased region" description="Low complexity" evidence="1">
    <location>
        <begin position="20"/>
        <end position="33"/>
    </location>
</feature>
<keyword evidence="3" id="KW-1185">Reference proteome</keyword>
<feature type="region of interest" description="Disordered" evidence="1">
    <location>
        <begin position="1"/>
        <end position="71"/>
    </location>
</feature>
<reference evidence="2" key="1">
    <citation type="submission" date="2023-10" db="EMBL/GenBank/DDBJ databases">
        <authorList>
            <person name="Chen Y."/>
            <person name="Shah S."/>
            <person name="Dougan E. K."/>
            <person name="Thang M."/>
            <person name="Chan C."/>
        </authorList>
    </citation>
    <scope>NUCLEOTIDE SEQUENCE [LARGE SCALE GENOMIC DNA]</scope>
</reference>
<dbReference type="EMBL" id="CAUYUJ010015736">
    <property type="protein sequence ID" value="CAK0857507.1"/>
    <property type="molecule type" value="Genomic_DNA"/>
</dbReference>
<evidence type="ECO:0000313" key="2">
    <source>
        <dbReference type="EMBL" id="CAK0857507.1"/>
    </source>
</evidence>
<dbReference type="Proteomes" id="UP001189429">
    <property type="component" value="Unassembled WGS sequence"/>
</dbReference>
<sequence length="740" mass="81760">MAPKKSPMKQAAAPQRVVGAKAKAMPKPASAHKTTVDPAPPSTPQHDKVARAESRVLSQRSKERDLEEKAPRAIEGKFSSYDQIIIRTRRRADRLTLQTVVENELSRLQGTNKYISTEFWKKMHDDFDLTSPMFSNLPLPTEDADPEQDLIDALALAHDRSKGSRSSEALESYLRHSKALDRTTLLVLLGESREGVVVRRAQSRAMCLAILGHIGSNSLDSQFQDVWGAIKETMEAILVEAIRDMFAKGYQRQYVLRAFDDHVRLFCDEGSMERAEVALEAARAIAREDVQELLGTKIGIELYRAEAGDMKYDLFTANCESMLDELEHNDYADTELEGFKNLMDAEMRDLAVFGFKTYQKKECNHEFLMERCKVTLASLRDDFWFRLIARVKSIAVNILELPRLPWEEVLWGGEGRIPGVPETVKVPMQVLKKNKNARGALISLMPRSVALTFAEMRDSVAKHKAECIRMCPDFVHEVSFAMQHAEAVGERIFSEGALGLMPSEQSPKDLAGLEGAIGQLRQDCKGRLCLALSKTFREEVTGAVDFLTMILDGEGPGDIAPMSSPLLSQVADRAKFFYAVPAVQKGPSLFKKKDLVGRDACQQDWADFQKLVADGGDIGAVAHRLRSFKWLLTPAEQEQLNSSIKDRVKRRSSELMSCKAIQDGDAGSGPPSKKGRAAGSKAPSGSEAKLVTASLAPAGKKAAWTPSLGSGASKKEVEAVQGSNDAYKSKLKALFKKKAA</sequence>
<protein>
    <submittedName>
        <fullName evidence="2">Uncharacterized protein</fullName>
    </submittedName>
</protein>
<proteinExistence type="predicted"/>
<feature type="compositionally biased region" description="Basic and acidic residues" evidence="1">
    <location>
        <begin position="45"/>
        <end position="71"/>
    </location>
</feature>
<evidence type="ECO:0000256" key="1">
    <source>
        <dbReference type="SAM" id="MobiDB-lite"/>
    </source>
</evidence>
<organism evidence="2 3">
    <name type="scientific">Prorocentrum cordatum</name>
    <dbReference type="NCBI Taxonomy" id="2364126"/>
    <lineage>
        <taxon>Eukaryota</taxon>
        <taxon>Sar</taxon>
        <taxon>Alveolata</taxon>
        <taxon>Dinophyceae</taxon>
        <taxon>Prorocentrales</taxon>
        <taxon>Prorocentraceae</taxon>
        <taxon>Prorocentrum</taxon>
    </lineage>
</organism>
<comment type="caution">
    <text evidence="2">The sequence shown here is derived from an EMBL/GenBank/DDBJ whole genome shotgun (WGS) entry which is preliminary data.</text>
</comment>
<gene>
    <name evidence="2" type="ORF">PCOR1329_LOCUS47611</name>
</gene>
<accession>A0ABN9UEN2</accession>
<feature type="region of interest" description="Disordered" evidence="1">
    <location>
        <begin position="660"/>
        <end position="721"/>
    </location>
</feature>
<evidence type="ECO:0000313" key="3">
    <source>
        <dbReference type="Proteomes" id="UP001189429"/>
    </source>
</evidence>